<name>A0ACC0CTD3_9PEZI</name>
<reference evidence="1 2" key="1">
    <citation type="journal article" date="2022" name="New Phytol.">
        <title>Ecological generalism drives hyperdiversity of secondary metabolite gene clusters in xylarialean endophytes.</title>
        <authorList>
            <person name="Franco M.E.E."/>
            <person name="Wisecaver J.H."/>
            <person name="Arnold A.E."/>
            <person name="Ju Y.M."/>
            <person name="Slot J.C."/>
            <person name="Ahrendt S."/>
            <person name="Moore L.P."/>
            <person name="Eastman K.E."/>
            <person name="Scott K."/>
            <person name="Konkel Z."/>
            <person name="Mondo S.J."/>
            <person name="Kuo A."/>
            <person name="Hayes R.D."/>
            <person name="Haridas S."/>
            <person name="Andreopoulos B."/>
            <person name="Riley R."/>
            <person name="LaButti K."/>
            <person name="Pangilinan J."/>
            <person name="Lipzen A."/>
            <person name="Amirebrahimi M."/>
            <person name="Yan J."/>
            <person name="Adam C."/>
            <person name="Keymanesh K."/>
            <person name="Ng V."/>
            <person name="Louie K."/>
            <person name="Northen T."/>
            <person name="Drula E."/>
            <person name="Henrissat B."/>
            <person name="Hsieh H.M."/>
            <person name="Youens-Clark K."/>
            <person name="Lutzoni F."/>
            <person name="Miadlikowska J."/>
            <person name="Eastwood D.C."/>
            <person name="Hamelin R.C."/>
            <person name="Grigoriev I.V."/>
            <person name="U'Ren J.M."/>
        </authorList>
    </citation>
    <scope>NUCLEOTIDE SEQUENCE [LARGE SCALE GENOMIC DNA]</scope>
    <source>
        <strain evidence="1 2">ER1909</strain>
    </source>
</reference>
<keyword evidence="1" id="KW-0378">Hydrolase</keyword>
<organism evidence="1 2">
    <name type="scientific">Hypoxylon rubiginosum</name>
    <dbReference type="NCBI Taxonomy" id="110542"/>
    <lineage>
        <taxon>Eukaryota</taxon>
        <taxon>Fungi</taxon>
        <taxon>Dikarya</taxon>
        <taxon>Ascomycota</taxon>
        <taxon>Pezizomycotina</taxon>
        <taxon>Sordariomycetes</taxon>
        <taxon>Xylariomycetidae</taxon>
        <taxon>Xylariales</taxon>
        <taxon>Hypoxylaceae</taxon>
        <taxon>Hypoxylon</taxon>
    </lineage>
</organism>
<sequence>MDSENNQNDGTKRDSLQSSDASPENASIPIVDHSYIDQLKTRIEILEHRIQDIETRPCTKGTEEHTRTAPPTAQAQRNEKSKQANHTESGHDDLCGDVNVKYELMRMTSKGDYERTTGAAPTGNHGASLITDEFSMTFTPYMSKDNSREKVMVKINSAELIELMRTTMADLLAHENITIWNSVPVNIQTNNVVLIHSWDKLWAQVESKSTSVRARRELECLLRHVEKYESEIFQARDEATQDRQVTFSKMWTIFAPGSEVIAFIFKNDPQILTLHRQGPNRNDSFTFTCWAYDWDGEKLVRNYKDFVVPKFEGRKHVVDLPVFPLRFWDVNQEDTKKLRRRLADRGRKFQTWCNRKIVGSRPLICRDPVVINETSLKFTSIIDEILARPGRDAKPVVTVFNTDVETSVIIDHVLYRKYAPIPRSELMSPSQDVCNCSLCGMAGKRKSWERSFKLDGKKQKDIDIDSAMEEMLYSQLPPRVLGYIPDIKQWGGIHVDTIREESDDEHRKREAGWDELALADGHKKNISKMVQHHLNKDNREKSIKDLIPGKGEGLVMLFHGVPGTGKTMTAETLARREGRYLLRIDASDFQYEDQAQVGSVLKKHFHIAHSWGVILLLDEADVFLQLRRRAEMSQNALVAILLRELEYFQGVLIMTTNRVLSIDNAVQSRIHYSVRFPQLNKASIEKITRTFLNQLGDDNCKQEEREKIEDYLKESVSDLYRKRFSGRDIRNVFTTAQLLDYPWLKFRNLKEIMNQSFDFRAELEKVTMEREIQGAGQEQEDA</sequence>
<comment type="caution">
    <text evidence="1">The sequence shown here is derived from an EMBL/GenBank/DDBJ whole genome shotgun (WGS) entry which is preliminary data.</text>
</comment>
<evidence type="ECO:0000313" key="2">
    <source>
        <dbReference type="Proteomes" id="UP001497680"/>
    </source>
</evidence>
<keyword evidence="2" id="KW-1185">Reference proteome</keyword>
<evidence type="ECO:0000313" key="1">
    <source>
        <dbReference type="EMBL" id="KAI6083724.1"/>
    </source>
</evidence>
<accession>A0ACC0CTD3</accession>
<gene>
    <name evidence="1" type="ORF">F4821DRAFT_244104</name>
</gene>
<protein>
    <submittedName>
        <fullName evidence="1">P-loop containing nucleoside triphosphate hydrolase protein</fullName>
    </submittedName>
</protein>
<proteinExistence type="predicted"/>
<dbReference type="EMBL" id="MU394347">
    <property type="protein sequence ID" value="KAI6083724.1"/>
    <property type="molecule type" value="Genomic_DNA"/>
</dbReference>
<dbReference type="Proteomes" id="UP001497680">
    <property type="component" value="Unassembled WGS sequence"/>
</dbReference>